<protein>
    <submittedName>
        <fullName evidence="2">Uncharacterized protein</fullName>
    </submittedName>
</protein>
<evidence type="ECO:0000313" key="3">
    <source>
        <dbReference type="Proteomes" id="UP000190750"/>
    </source>
</evidence>
<keyword evidence="1" id="KW-0812">Transmembrane</keyword>
<keyword evidence="1" id="KW-0472">Membrane</keyword>
<feature type="transmembrane region" description="Helical" evidence="1">
    <location>
        <begin position="7"/>
        <end position="29"/>
    </location>
</feature>
<reference evidence="2 3" key="1">
    <citation type="submission" date="2017-01" db="EMBL/GenBank/DDBJ databases">
        <title>Genome sequencing of Rhodoferax fermentans JCM 7819.</title>
        <authorList>
            <person name="Kim Y.J."/>
            <person name="Farh M.E.-A."/>
            <person name="Yang D.-C."/>
        </authorList>
    </citation>
    <scope>NUCLEOTIDE SEQUENCE [LARGE SCALE GENOMIC DNA]</scope>
    <source>
        <strain evidence="2 3">JCM 7819</strain>
    </source>
</reference>
<evidence type="ECO:0000313" key="2">
    <source>
        <dbReference type="EMBL" id="OOV07928.1"/>
    </source>
</evidence>
<dbReference type="AlphaFoldDB" id="A0A1T1AVF4"/>
<keyword evidence="3" id="KW-1185">Reference proteome</keyword>
<proteinExistence type="predicted"/>
<feature type="transmembrane region" description="Helical" evidence="1">
    <location>
        <begin position="41"/>
        <end position="58"/>
    </location>
</feature>
<evidence type="ECO:0000256" key="1">
    <source>
        <dbReference type="SAM" id="Phobius"/>
    </source>
</evidence>
<dbReference type="EMBL" id="MTJN01000002">
    <property type="protein sequence ID" value="OOV07928.1"/>
    <property type="molecule type" value="Genomic_DNA"/>
</dbReference>
<keyword evidence="1" id="KW-1133">Transmembrane helix</keyword>
<dbReference type="Proteomes" id="UP000190750">
    <property type="component" value="Unassembled WGS sequence"/>
</dbReference>
<name>A0A1T1AVF4_RHOFE</name>
<sequence>MWSSVKTLLAANVFPTICYVIAAFFVYAFFLRVDFPPIKDLDATAGTYLALALFMFMLPEAKRLKLGQLFEYEAKVKEIKDDVKQFKEETRATLSAYTSLVSAISNTVSQNITVNLPGRAEATEAREDLDATLKHQPPKSELESQIDEFLEAEANDLSYALAKLRMQLERELRRVLGKRQNIAATPDHEPRFLSARSLFTQFARLYPRYEGLSKSFDYVLRICNAAIHGQFVPQGSAHEALSMGLSMLSELRNIERE</sequence>
<organism evidence="2 3">
    <name type="scientific">Rhodoferax fermentans</name>
    <dbReference type="NCBI Taxonomy" id="28066"/>
    <lineage>
        <taxon>Bacteria</taxon>
        <taxon>Pseudomonadati</taxon>
        <taxon>Pseudomonadota</taxon>
        <taxon>Betaproteobacteria</taxon>
        <taxon>Burkholderiales</taxon>
        <taxon>Comamonadaceae</taxon>
        <taxon>Rhodoferax</taxon>
    </lineage>
</organism>
<gene>
    <name evidence="2" type="ORF">RF819_15435</name>
</gene>
<accession>A0A1T1AVF4</accession>
<comment type="caution">
    <text evidence="2">The sequence shown here is derived from an EMBL/GenBank/DDBJ whole genome shotgun (WGS) entry which is preliminary data.</text>
</comment>